<evidence type="ECO:0000256" key="2">
    <source>
        <dbReference type="ARBA" id="ARBA00022112"/>
    </source>
</evidence>
<comment type="similarity">
    <text evidence="1">Belongs to the GTP cyclohydrolase I type 2/NIF3 family.</text>
</comment>
<sequence length="277" mass="31613">MKVREVIERVIEKTGLTPIPHEKTCDHLMIGDGEMEVTKVASTFMATVDVIKEAIEAGANMIITHEPTWFTGKDDTGWVEEDEIYLEKRKLIEENHIAIWRFHDHMHMCSEDGIYRGFEKETGWGQYRIPYQGVDDPLCKFGGCYEIPPASLRELCEFFKEKMEMDVIQIIGDPEMAVRRIGVLVGGGSLGLGTEEMPMILMRQMNLDLVICGDITEWTLPAYIRDAMQLGFNKGMLVLGHERSEEPGMKYLGEWLEPALDGTKVVFIDAKEPFEYL</sequence>
<dbReference type="GO" id="GO:0005737">
    <property type="term" value="C:cytoplasm"/>
    <property type="evidence" value="ECO:0007669"/>
    <property type="project" value="TreeGrafter"/>
</dbReference>
<dbReference type="RefSeq" id="WP_109747210.1">
    <property type="nucleotide sequence ID" value="NZ_CABJAT010000003.1"/>
</dbReference>
<comment type="caution">
    <text evidence="5">The sequence shown here is derived from an EMBL/GenBank/DDBJ whole genome shotgun (WGS) entry which is preliminary data.</text>
</comment>
<feature type="binding site" evidence="4">
    <location>
        <position position="65"/>
    </location>
    <ligand>
        <name>a divalent metal cation</name>
        <dbReference type="ChEBI" id="CHEBI:60240"/>
        <label>1</label>
    </ligand>
</feature>
<gene>
    <name evidence="5" type="ORF">C7383_10958</name>
</gene>
<dbReference type="InterPro" id="IPR036069">
    <property type="entry name" value="DUF34/NIF3_sf"/>
</dbReference>
<feature type="binding site" evidence="4">
    <location>
        <position position="245"/>
    </location>
    <ligand>
        <name>a divalent metal cation</name>
        <dbReference type="ChEBI" id="CHEBI:60240"/>
        <label>1</label>
    </ligand>
</feature>
<evidence type="ECO:0000313" key="5">
    <source>
        <dbReference type="EMBL" id="PWJ74322.1"/>
    </source>
</evidence>
<reference evidence="5 6" key="1">
    <citation type="submission" date="2018-05" db="EMBL/GenBank/DDBJ databases">
        <authorList>
            <person name="Goeker M."/>
            <person name="Huntemann M."/>
            <person name="Clum A."/>
            <person name="Pillay M."/>
            <person name="Palaniappan K."/>
            <person name="Varghese N."/>
            <person name="Mikhailova N."/>
            <person name="Stamatis D."/>
            <person name="Reddy T."/>
            <person name="Daum C."/>
            <person name="Shapiro N."/>
            <person name="Ivanova N."/>
            <person name="Kyrpides N."/>
            <person name="Woyke T."/>
        </authorList>
    </citation>
    <scope>NUCLEOTIDE SEQUENCE [LARGE SCALE GENOMIC DNA]</scope>
    <source>
        <strain evidence="5 6">DSM 26524</strain>
    </source>
</reference>
<dbReference type="GO" id="GO:0046872">
    <property type="term" value="F:metal ion binding"/>
    <property type="evidence" value="ECO:0007669"/>
    <property type="project" value="UniProtKB-KW"/>
</dbReference>
<dbReference type="InterPro" id="IPR002678">
    <property type="entry name" value="DUF34/NIF3"/>
</dbReference>
<dbReference type="EMBL" id="QGGY01000009">
    <property type="protein sequence ID" value="PWJ74322.1"/>
    <property type="molecule type" value="Genomic_DNA"/>
</dbReference>
<organism evidence="5 6">
    <name type="scientific">Murimonas intestini</name>
    <dbReference type="NCBI Taxonomy" id="1337051"/>
    <lineage>
        <taxon>Bacteria</taxon>
        <taxon>Bacillati</taxon>
        <taxon>Bacillota</taxon>
        <taxon>Clostridia</taxon>
        <taxon>Lachnospirales</taxon>
        <taxon>Lachnospiraceae</taxon>
        <taxon>Murimonas</taxon>
    </lineage>
</organism>
<evidence type="ECO:0000313" key="6">
    <source>
        <dbReference type="Proteomes" id="UP000245412"/>
    </source>
</evidence>
<evidence type="ECO:0000256" key="1">
    <source>
        <dbReference type="ARBA" id="ARBA00006964"/>
    </source>
</evidence>
<keyword evidence="6" id="KW-1185">Reference proteome</keyword>
<dbReference type="AlphaFoldDB" id="A0AB73T1Y9"/>
<feature type="binding site" evidence="4">
    <location>
        <position position="241"/>
    </location>
    <ligand>
        <name>a divalent metal cation</name>
        <dbReference type="ChEBI" id="CHEBI:60240"/>
        <label>1</label>
    </ligand>
</feature>
<dbReference type="Pfam" id="PF01784">
    <property type="entry name" value="DUF34_NIF3"/>
    <property type="match status" value="1"/>
</dbReference>
<dbReference type="PANTHER" id="PTHR13799">
    <property type="entry name" value="NGG1 INTERACTING FACTOR 3"/>
    <property type="match status" value="1"/>
</dbReference>
<keyword evidence="3 4" id="KW-0479">Metal-binding</keyword>
<proteinExistence type="inferred from homology"/>
<accession>A0AB73T1Y9</accession>
<dbReference type="PANTHER" id="PTHR13799:SF14">
    <property type="entry name" value="GTP CYCLOHYDROLASE 1 TYPE 2 HOMOLOG"/>
    <property type="match status" value="1"/>
</dbReference>
<evidence type="ECO:0000256" key="4">
    <source>
        <dbReference type="PIRSR" id="PIRSR602678-1"/>
    </source>
</evidence>
<evidence type="ECO:0000256" key="3">
    <source>
        <dbReference type="ARBA" id="ARBA00022723"/>
    </source>
</evidence>
<dbReference type="Gene3D" id="3.40.1390.30">
    <property type="entry name" value="NIF3 (NGG1p interacting factor 3)-like"/>
    <property type="match status" value="2"/>
</dbReference>
<protein>
    <recommendedName>
        <fullName evidence="2">GTP cyclohydrolase 1 type 2 homolog</fullName>
    </recommendedName>
</protein>
<dbReference type="Proteomes" id="UP000245412">
    <property type="component" value="Unassembled WGS sequence"/>
</dbReference>
<name>A0AB73T1Y9_9FIRM</name>
<dbReference type="SUPFAM" id="SSF102705">
    <property type="entry name" value="NIF3 (NGG1p interacting factor 3)-like"/>
    <property type="match status" value="1"/>
</dbReference>